<organism evidence="3 4">
    <name type="scientific">Coraliomargarita algicola</name>
    <dbReference type="NCBI Taxonomy" id="3092156"/>
    <lineage>
        <taxon>Bacteria</taxon>
        <taxon>Pseudomonadati</taxon>
        <taxon>Verrucomicrobiota</taxon>
        <taxon>Opitutia</taxon>
        <taxon>Puniceicoccales</taxon>
        <taxon>Coraliomargaritaceae</taxon>
        <taxon>Coraliomargarita</taxon>
    </lineage>
</organism>
<gene>
    <name evidence="3" type="ORF">SH580_03905</name>
</gene>
<name>A0ABZ0RNP2_9BACT</name>
<dbReference type="InterPro" id="IPR002347">
    <property type="entry name" value="SDR_fam"/>
</dbReference>
<sequence>MKIDTTALLSFTGKTVLVTGSSRNLGLTIAAAFVEAGARVILHGSEANVPSAYEHLQAEYPEAELLQLAFDLSVPSEIDAAFAHLAAQGWMPDVLVNNAAHLGINEDGFLGQSPEFFREVMEVNLFGAFRCCQLAAQHQKKQGGGAIVNISSLAGHQGIHGRSAYNISKAALDGMTRAMAQELSGFGVRVNSLVLGYVWTERWNHLAEGVEARRRKNVPTAAPSSQEEIARTVLFLASASAPTLVGAQLVLDGGMGIQQLPKDIGV</sequence>
<dbReference type="PANTHER" id="PTHR42760">
    <property type="entry name" value="SHORT-CHAIN DEHYDROGENASES/REDUCTASES FAMILY MEMBER"/>
    <property type="match status" value="1"/>
</dbReference>
<evidence type="ECO:0000256" key="2">
    <source>
        <dbReference type="ARBA" id="ARBA00023002"/>
    </source>
</evidence>
<dbReference type="EMBL" id="CP138858">
    <property type="protein sequence ID" value="WPJ96849.1"/>
    <property type="molecule type" value="Genomic_DNA"/>
</dbReference>
<dbReference type="CDD" id="cd05233">
    <property type="entry name" value="SDR_c"/>
    <property type="match status" value="1"/>
</dbReference>
<dbReference type="Proteomes" id="UP001324993">
    <property type="component" value="Chromosome"/>
</dbReference>
<dbReference type="RefSeq" id="WP_319833706.1">
    <property type="nucleotide sequence ID" value="NZ_CP138858.1"/>
</dbReference>
<dbReference type="Gene3D" id="3.40.50.720">
    <property type="entry name" value="NAD(P)-binding Rossmann-like Domain"/>
    <property type="match status" value="1"/>
</dbReference>
<dbReference type="GO" id="GO:0016491">
    <property type="term" value="F:oxidoreductase activity"/>
    <property type="evidence" value="ECO:0007669"/>
    <property type="project" value="UniProtKB-KW"/>
</dbReference>
<dbReference type="InterPro" id="IPR020904">
    <property type="entry name" value="Sc_DH/Rdtase_CS"/>
</dbReference>
<protein>
    <submittedName>
        <fullName evidence="3">SDR family oxidoreductase</fullName>
        <ecNumber evidence="3">1.-.-.-</ecNumber>
    </submittedName>
</protein>
<comment type="similarity">
    <text evidence="1">Belongs to the short-chain dehydrogenases/reductases (SDR) family.</text>
</comment>
<dbReference type="PANTHER" id="PTHR42760:SF133">
    <property type="entry name" value="3-OXOACYL-[ACYL-CARRIER-PROTEIN] REDUCTASE"/>
    <property type="match status" value="1"/>
</dbReference>
<dbReference type="InterPro" id="IPR036291">
    <property type="entry name" value="NAD(P)-bd_dom_sf"/>
</dbReference>
<dbReference type="PRINTS" id="PR00080">
    <property type="entry name" value="SDRFAMILY"/>
</dbReference>
<dbReference type="PROSITE" id="PS00061">
    <property type="entry name" value="ADH_SHORT"/>
    <property type="match status" value="1"/>
</dbReference>
<dbReference type="EC" id="1.-.-.-" evidence="3"/>
<keyword evidence="2 3" id="KW-0560">Oxidoreductase</keyword>
<evidence type="ECO:0000256" key="1">
    <source>
        <dbReference type="ARBA" id="ARBA00006484"/>
    </source>
</evidence>
<keyword evidence="4" id="KW-1185">Reference proteome</keyword>
<dbReference type="PRINTS" id="PR00081">
    <property type="entry name" value="GDHRDH"/>
</dbReference>
<proteinExistence type="inferred from homology"/>
<dbReference type="Pfam" id="PF13561">
    <property type="entry name" value="adh_short_C2"/>
    <property type="match status" value="1"/>
</dbReference>
<accession>A0ABZ0RNP2</accession>
<dbReference type="SUPFAM" id="SSF51735">
    <property type="entry name" value="NAD(P)-binding Rossmann-fold domains"/>
    <property type="match status" value="1"/>
</dbReference>
<evidence type="ECO:0000313" key="3">
    <source>
        <dbReference type="EMBL" id="WPJ96849.1"/>
    </source>
</evidence>
<evidence type="ECO:0000313" key="4">
    <source>
        <dbReference type="Proteomes" id="UP001324993"/>
    </source>
</evidence>
<reference evidence="3 4" key="1">
    <citation type="submission" date="2023-11" db="EMBL/GenBank/DDBJ databases">
        <title>Coraliomargarita sp. nov., isolated from marine algae.</title>
        <authorList>
            <person name="Lee J.K."/>
            <person name="Baek J.H."/>
            <person name="Kim J.M."/>
            <person name="Choi D.G."/>
            <person name="Jeon C.O."/>
        </authorList>
    </citation>
    <scope>NUCLEOTIDE SEQUENCE [LARGE SCALE GENOMIC DNA]</scope>
    <source>
        <strain evidence="3 4">J2-16</strain>
    </source>
</reference>